<dbReference type="InterPro" id="IPR033248">
    <property type="entry name" value="Transketolase_C"/>
</dbReference>
<evidence type="ECO:0000313" key="6">
    <source>
        <dbReference type="EMBL" id="MFC4390331.1"/>
    </source>
</evidence>
<dbReference type="Gene3D" id="3.40.50.970">
    <property type="match status" value="2"/>
</dbReference>
<dbReference type="InterPro" id="IPR029061">
    <property type="entry name" value="THDP-binding"/>
</dbReference>
<gene>
    <name evidence="6" type="ORF">ACFOY0_04940</name>
</gene>
<dbReference type="PANTHER" id="PTHR43257:SF2">
    <property type="entry name" value="PYRUVATE DEHYDROGENASE E1 COMPONENT SUBUNIT BETA"/>
    <property type="match status" value="1"/>
</dbReference>
<dbReference type="PANTHER" id="PTHR43257">
    <property type="entry name" value="PYRUVATE DEHYDROGENASE E1 COMPONENT BETA SUBUNIT"/>
    <property type="match status" value="1"/>
</dbReference>
<dbReference type="Gene3D" id="3.40.50.920">
    <property type="match status" value="1"/>
</dbReference>
<dbReference type="InterPro" id="IPR005475">
    <property type="entry name" value="Transketolase-like_Pyr-bd"/>
</dbReference>
<name>A0ABV8W322_9FLAO</name>
<accession>A0ABV8W322</accession>
<organism evidence="6 7">
    <name type="scientific">Flavobacterium quisquiliarum</name>
    <dbReference type="NCBI Taxonomy" id="1834436"/>
    <lineage>
        <taxon>Bacteria</taxon>
        <taxon>Pseudomonadati</taxon>
        <taxon>Bacteroidota</taxon>
        <taxon>Flavobacteriia</taxon>
        <taxon>Flavobacteriales</taxon>
        <taxon>Flavobacteriaceae</taxon>
        <taxon>Flavobacterium</taxon>
    </lineage>
</organism>
<evidence type="ECO:0000256" key="3">
    <source>
        <dbReference type="ARBA" id="ARBA00023002"/>
    </source>
</evidence>
<dbReference type="Pfam" id="PF00676">
    <property type="entry name" value="E1_dh"/>
    <property type="match status" value="1"/>
</dbReference>
<dbReference type="SMART" id="SM00861">
    <property type="entry name" value="Transket_pyr"/>
    <property type="match status" value="1"/>
</dbReference>
<protein>
    <submittedName>
        <fullName evidence="6">Thiamine pyrophosphate-dependent enzyme</fullName>
    </submittedName>
</protein>
<dbReference type="Pfam" id="PF02780">
    <property type="entry name" value="Transketolase_C"/>
    <property type="match status" value="1"/>
</dbReference>
<keyword evidence="7" id="KW-1185">Reference proteome</keyword>
<proteinExistence type="predicted"/>
<dbReference type="SUPFAM" id="SSF52518">
    <property type="entry name" value="Thiamin diphosphate-binding fold (THDP-binding)"/>
    <property type="match status" value="2"/>
</dbReference>
<dbReference type="RefSeq" id="WP_179004456.1">
    <property type="nucleotide sequence ID" value="NZ_JBHSCO010000001.1"/>
</dbReference>
<dbReference type="Proteomes" id="UP001595719">
    <property type="component" value="Unassembled WGS sequence"/>
</dbReference>
<evidence type="ECO:0000256" key="1">
    <source>
        <dbReference type="ARBA" id="ARBA00001964"/>
    </source>
</evidence>
<keyword evidence="3" id="KW-0560">Oxidoreductase</keyword>
<dbReference type="Pfam" id="PF02779">
    <property type="entry name" value="Transket_pyr"/>
    <property type="match status" value="1"/>
</dbReference>
<sequence length="658" mass="74537">MIFYRQNLSDTQLLDLYKKILKPRLIEEKMLILIRQGKVSKWFSGIGQEAIAVGVTAVLDPSEYVLPMHRNLGVFTTREIPLHRLFSQWQGKANGFTKGRDRSFHFGTQEYNIIGMISHLGPQLGIADGIALADKLQNNKKVTAVFTGEGATSEGDFHEALNIAAVWKLPVMFIIENNGYGLSTPTNEQYACENLADKGFGYGIESWIIDGNNILEVYNKLSQLKKEMQENPHPVLLEFKTFRMRGHEEASGTKYVPQELMDQWELRDPVTNYRKYLTEIGVLTTELDEQFRAEIKQEIDENWAIANAEPEIEPTYSGELDDVYEEFQYEEYSHNYESENIRFIDAIRNSLEQSMWRHKNLVIMGQDIAEYGGAFKITDNFVDAFGKDRIRNTPICESAVVSTGMGLSINGYKAIVEMQFADFVSTGFNPIVNLLAKSHYRWGEKADVVVRMPCGGGTQAGPFHSQTNEAWFTKTPGLKVVYPAFPYDAKGLLNTAINDPNPVLFFEHKLLYRSIYQEVPKDYYTIPFGKASLVKEGNSVTIISFGAPVHWALDTLSKHPEIEADLIDLRTLQPLDTETIFASVKKTGKALIYQEDTLFGGIASDISALIMENCFEYLDAPVKRVASLDSPIPFTKALEDQFLPKNRFEETLLELLSY</sequence>
<reference evidence="7" key="1">
    <citation type="journal article" date="2019" name="Int. J. Syst. Evol. Microbiol.">
        <title>The Global Catalogue of Microorganisms (GCM) 10K type strain sequencing project: providing services to taxonomists for standard genome sequencing and annotation.</title>
        <authorList>
            <consortium name="The Broad Institute Genomics Platform"/>
            <consortium name="The Broad Institute Genome Sequencing Center for Infectious Disease"/>
            <person name="Wu L."/>
            <person name="Ma J."/>
        </authorList>
    </citation>
    <scope>NUCLEOTIDE SEQUENCE [LARGE SCALE GENOMIC DNA]</scope>
    <source>
        <strain evidence="7">CGMCC 1.15345</strain>
    </source>
</reference>
<feature type="domain" description="Transketolase-like pyrimidine-binding" evidence="5">
    <location>
        <begin position="341"/>
        <end position="514"/>
    </location>
</feature>
<dbReference type="SUPFAM" id="SSF52922">
    <property type="entry name" value="TK C-terminal domain-like"/>
    <property type="match status" value="1"/>
</dbReference>
<keyword evidence="4" id="KW-0786">Thiamine pyrophosphate</keyword>
<evidence type="ECO:0000313" key="7">
    <source>
        <dbReference type="Proteomes" id="UP001595719"/>
    </source>
</evidence>
<evidence type="ECO:0000256" key="2">
    <source>
        <dbReference type="ARBA" id="ARBA00003906"/>
    </source>
</evidence>
<dbReference type="CDD" id="cd07036">
    <property type="entry name" value="TPP_PYR_E1-PDHc-beta_like"/>
    <property type="match status" value="1"/>
</dbReference>
<evidence type="ECO:0000259" key="5">
    <source>
        <dbReference type="SMART" id="SM00861"/>
    </source>
</evidence>
<comment type="function">
    <text evidence="2">E1 component of the 2-oxoglutarate dehydrogenase (OGDH) complex which catalyzes the decarboxylation of 2-oxoglutarate, the first step in the conversion of 2-oxoglutarate to succinyl-CoA and CO(2).</text>
</comment>
<evidence type="ECO:0000256" key="4">
    <source>
        <dbReference type="ARBA" id="ARBA00023052"/>
    </source>
</evidence>
<dbReference type="EMBL" id="JBHSCO010000001">
    <property type="protein sequence ID" value="MFC4390331.1"/>
    <property type="molecule type" value="Genomic_DNA"/>
</dbReference>
<dbReference type="InterPro" id="IPR009014">
    <property type="entry name" value="Transketo_C/PFOR_II"/>
</dbReference>
<dbReference type="InterPro" id="IPR001017">
    <property type="entry name" value="DH_E1"/>
</dbReference>
<comment type="caution">
    <text evidence="6">The sequence shown here is derived from an EMBL/GenBank/DDBJ whole genome shotgun (WGS) entry which is preliminary data.</text>
</comment>
<comment type="cofactor">
    <cofactor evidence="1">
        <name>thiamine diphosphate</name>
        <dbReference type="ChEBI" id="CHEBI:58937"/>
    </cofactor>
</comment>
<dbReference type="CDD" id="cd02000">
    <property type="entry name" value="TPP_E1_PDC_ADC_BCADC"/>
    <property type="match status" value="1"/>
</dbReference>